<dbReference type="InterPro" id="IPR011990">
    <property type="entry name" value="TPR-like_helical_dom_sf"/>
</dbReference>
<name>A0A314UE13_PRUYE</name>
<dbReference type="GO" id="GO:0009451">
    <property type="term" value="P:RNA modification"/>
    <property type="evidence" value="ECO:0007669"/>
    <property type="project" value="InterPro"/>
</dbReference>
<dbReference type="PROSITE" id="PS51375">
    <property type="entry name" value="PPR"/>
    <property type="match status" value="1"/>
</dbReference>
<dbReference type="InterPro" id="IPR046960">
    <property type="entry name" value="PPR_At4g14850-like_plant"/>
</dbReference>
<dbReference type="PANTHER" id="PTHR47926">
    <property type="entry name" value="PENTATRICOPEPTIDE REPEAT-CONTAINING PROTEIN"/>
    <property type="match status" value="1"/>
</dbReference>
<organism evidence="3 4">
    <name type="scientific">Prunus yedoensis var. nudiflora</name>
    <dbReference type="NCBI Taxonomy" id="2094558"/>
    <lineage>
        <taxon>Eukaryota</taxon>
        <taxon>Viridiplantae</taxon>
        <taxon>Streptophyta</taxon>
        <taxon>Embryophyta</taxon>
        <taxon>Tracheophyta</taxon>
        <taxon>Spermatophyta</taxon>
        <taxon>Magnoliopsida</taxon>
        <taxon>eudicotyledons</taxon>
        <taxon>Gunneridae</taxon>
        <taxon>Pentapetalae</taxon>
        <taxon>rosids</taxon>
        <taxon>fabids</taxon>
        <taxon>Rosales</taxon>
        <taxon>Rosaceae</taxon>
        <taxon>Amygdaloideae</taxon>
        <taxon>Amygdaleae</taxon>
        <taxon>Prunus</taxon>
    </lineage>
</organism>
<dbReference type="GO" id="GO:0003723">
    <property type="term" value="F:RNA binding"/>
    <property type="evidence" value="ECO:0007669"/>
    <property type="project" value="InterPro"/>
</dbReference>
<evidence type="ECO:0000256" key="2">
    <source>
        <dbReference type="PROSITE-ProRule" id="PRU00708"/>
    </source>
</evidence>
<dbReference type="Gene3D" id="1.25.40.10">
    <property type="entry name" value="Tetratricopeptide repeat domain"/>
    <property type="match status" value="1"/>
</dbReference>
<evidence type="ECO:0000313" key="3">
    <source>
        <dbReference type="EMBL" id="PQM34976.1"/>
    </source>
</evidence>
<sequence length="138" mass="15421">MKTDEASTCRGMWCASEMKRQRNEHDEVTVTLRTLDMFCKQLQLHLSHNMDEVTVTLVVKACPGLSRGPQTRMPNSLSQLIEARSVFDEMANEDLVSWNAILSGYSQEGNYGLEAIFVFIEMVGEGMGLDHISFGSAV</sequence>
<keyword evidence="4" id="KW-1185">Reference proteome</keyword>
<keyword evidence="1" id="KW-0677">Repeat</keyword>
<dbReference type="Proteomes" id="UP000250321">
    <property type="component" value="Unassembled WGS sequence"/>
</dbReference>
<gene>
    <name evidence="3" type="ORF">Pyn_31738</name>
</gene>
<dbReference type="OrthoDB" id="185373at2759"/>
<accession>A0A314UE13</accession>
<protein>
    <submittedName>
        <fullName evidence="3">Pentatricopeptide repeat-containing protein</fullName>
    </submittedName>
</protein>
<feature type="repeat" description="PPR" evidence="2">
    <location>
        <begin position="94"/>
        <end position="129"/>
    </location>
</feature>
<dbReference type="Pfam" id="PF01535">
    <property type="entry name" value="PPR"/>
    <property type="match status" value="1"/>
</dbReference>
<dbReference type="EMBL" id="PJQY01003726">
    <property type="protein sequence ID" value="PQM34976.1"/>
    <property type="molecule type" value="Genomic_DNA"/>
</dbReference>
<dbReference type="NCBIfam" id="TIGR00756">
    <property type="entry name" value="PPR"/>
    <property type="match status" value="1"/>
</dbReference>
<comment type="caution">
    <text evidence="3">The sequence shown here is derived from an EMBL/GenBank/DDBJ whole genome shotgun (WGS) entry which is preliminary data.</text>
</comment>
<dbReference type="InterPro" id="IPR002885">
    <property type="entry name" value="PPR_rpt"/>
</dbReference>
<reference evidence="3 4" key="1">
    <citation type="submission" date="2018-02" db="EMBL/GenBank/DDBJ databases">
        <title>Draft genome of wild Prunus yedoensis var. nudiflora.</title>
        <authorList>
            <person name="Baek S."/>
            <person name="Kim J.-H."/>
            <person name="Choi K."/>
            <person name="Kim G.-B."/>
            <person name="Cho A."/>
            <person name="Jang H."/>
            <person name="Shin C.-H."/>
            <person name="Yu H.-J."/>
            <person name="Mun J.-H."/>
        </authorList>
    </citation>
    <scope>NUCLEOTIDE SEQUENCE [LARGE SCALE GENOMIC DNA]</scope>
    <source>
        <strain evidence="4">cv. Jeju island</strain>
        <tissue evidence="3">Leaf</tissue>
    </source>
</reference>
<evidence type="ECO:0000256" key="1">
    <source>
        <dbReference type="ARBA" id="ARBA00022737"/>
    </source>
</evidence>
<proteinExistence type="predicted"/>
<evidence type="ECO:0000313" key="4">
    <source>
        <dbReference type="Proteomes" id="UP000250321"/>
    </source>
</evidence>
<dbReference type="AlphaFoldDB" id="A0A314UE13"/>
<dbReference type="STRING" id="2094558.A0A314UE13"/>